<evidence type="ECO:0000313" key="4">
    <source>
        <dbReference type="Proteomes" id="UP000294299"/>
    </source>
</evidence>
<protein>
    <submittedName>
        <fullName evidence="3">Putative Purine phosphoribosyltransferase (GpT-2)</fullName>
        <ecNumber evidence="3">2.4.2.-</ecNumber>
    </submittedName>
</protein>
<organism evidence="3 4">
    <name type="scientific">Candidatus Nitrosocosmicus franklandianus</name>
    <dbReference type="NCBI Taxonomy" id="1798806"/>
    <lineage>
        <taxon>Archaea</taxon>
        <taxon>Nitrososphaerota</taxon>
        <taxon>Nitrososphaeria</taxon>
        <taxon>Nitrososphaerales</taxon>
        <taxon>Nitrososphaeraceae</taxon>
        <taxon>Candidatus Nitrosocosmicus</taxon>
    </lineage>
</organism>
<proteinExistence type="predicted"/>
<dbReference type="EMBL" id="LR216287">
    <property type="protein sequence ID" value="VFJ14560.1"/>
    <property type="molecule type" value="Genomic_DNA"/>
</dbReference>
<dbReference type="GO" id="GO:0016757">
    <property type="term" value="F:glycosyltransferase activity"/>
    <property type="evidence" value="ECO:0007669"/>
    <property type="project" value="UniProtKB-KW"/>
</dbReference>
<dbReference type="InterPro" id="IPR029057">
    <property type="entry name" value="PRTase-like"/>
</dbReference>
<dbReference type="PANTHER" id="PTHR43363">
    <property type="entry name" value="HYPOXANTHINE PHOSPHORIBOSYLTRANSFERASE"/>
    <property type="match status" value="1"/>
</dbReference>
<evidence type="ECO:0000256" key="1">
    <source>
        <dbReference type="ARBA" id="ARBA00022676"/>
    </source>
</evidence>
<dbReference type="SUPFAM" id="SSF53271">
    <property type="entry name" value="PRTase-like"/>
    <property type="match status" value="1"/>
</dbReference>
<dbReference type="OrthoDB" id="4952at2157"/>
<reference evidence="3 4" key="1">
    <citation type="submission" date="2019-02" db="EMBL/GenBank/DDBJ databases">
        <authorList>
            <person name="Lehtovirta-Morley E L."/>
        </authorList>
    </citation>
    <scope>NUCLEOTIDE SEQUENCE [LARGE SCALE GENOMIC DNA]</scope>
    <source>
        <strain evidence="3">NFRAN1</strain>
    </source>
</reference>
<dbReference type="AlphaFoldDB" id="A0A484IBU5"/>
<accession>A0A484IBU5</accession>
<dbReference type="RefSeq" id="WP_134484728.1">
    <property type="nucleotide sequence ID" value="NZ_LR216287.1"/>
</dbReference>
<dbReference type="PANTHER" id="PTHR43363:SF1">
    <property type="entry name" value="HYPOXANTHINE-GUANINE PHOSPHORIBOSYLTRANSFERASE"/>
    <property type="match status" value="1"/>
</dbReference>
<dbReference type="Gene3D" id="3.40.50.2020">
    <property type="match status" value="1"/>
</dbReference>
<keyword evidence="4" id="KW-1185">Reference proteome</keyword>
<gene>
    <name evidence="3" type="ORF">NFRAN_2238</name>
</gene>
<keyword evidence="2 3" id="KW-0808">Transferase</keyword>
<dbReference type="EC" id="2.4.2.-" evidence="3"/>
<dbReference type="Proteomes" id="UP000294299">
    <property type="component" value="Chromosome NFRAN"/>
</dbReference>
<name>A0A484IBU5_9ARCH</name>
<dbReference type="GeneID" id="39421469"/>
<sequence>MNYSANRIVFSWEDIEDLIVKISNELNRLLPSCLQDYEIIAIANGGIIPATLLSYKLKIKSINIFPIIDKKVVPHKIPILDSTKKYLLVDEIYDTGKTIEMVEQYMATANYLKIFLLQRYETDTASDYLCGKTLNDPRWVVFPWEEQTI</sequence>
<dbReference type="KEGG" id="nfn:NFRAN_2238"/>
<keyword evidence="1 3" id="KW-0328">Glycosyltransferase</keyword>
<evidence type="ECO:0000256" key="2">
    <source>
        <dbReference type="ARBA" id="ARBA00022679"/>
    </source>
</evidence>
<evidence type="ECO:0000313" key="3">
    <source>
        <dbReference type="EMBL" id="VFJ14560.1"/>
    </source>
</evidence>